<name>B8A7H2_ORYSI</name>
<dbReference type="AlphaFoldDB" id="B8A7H2"/>
<dbReference type="Gramene" id="BGIOSGA001728-TA">
    <property type="protein sequence ID" value="BGIOSGA001728-PA"/>
    <property type="gene ID" value="BGIOSGA001728"/>
</dbReference>
<gene>
    <name evidence="2" type="ORF">OsI_01760</name>
</gene>
<dbReference type="HOGENOM" id="CLU_1889190_0_0_1"/>
<dbReference type="EMBL" id="CM000126">
    <property type="protein sequence ID" value="EEC70572.1"/>
    <property type="molecule type" value="Genomic_DNA"/>
</dbReference>
<feature type="region of interest" description="Disordered" evidence="1">
    <location>
        <begin position="94"/>
        <end position="135"/>
    </location>
</feature>
<keyword evidence="3" id="KW-1185">Reference proteome</keyword>
<sequence>MVPGLVPPPQMYRAKPMQAAAEPMQAAAEPTRVVLHVLPVDDAGGGWASVPRCHCSLSSLRRRGLTRRRRSYQRRWRAHVEDVSERRRAFFPIAAAGTSGGRNGAATKGRGKEGTGARDGGDGGERGKKDGGVHG</sequence>
<organism evidence="2 3">
    <name type="scientific">Oryza sativa subsp. indica</name>
    <name type="common">Rice</name>
    <dbReference type="NCBI Taxonomy" id="39946"/>
    <lineage>
        <taxon>Eukaryota</taxon>
        <taxon>Viridiplantae</taxon>
        <taxon>Streptophyta</taxon>
        <taxon>Embryophyta</taxon>
        <taxon>Tracheophyta</taxon>
        <taxon>Spermatophyta</taxon>
        <taxon>Magnoliopsida</taxon>
        <taxon>Liliopsida</taxon>
        <taxon>Poales</taxon>
        <taxon>Poaceae</taxon>
        <taxon>BOP clade</taxon>
        <taxon>Oryzoideae</taxon>
        <taxon>Oryzeae</taxon>
        <taxon>Oryzinae</taxon>
        <taxon>Oryza</taxon>
        <taxon>Oryza sativa</taxon>
    </lineage>
</organism>
<evidence type="ECO:0000313" key="2">
    <source>
        <dbReference type="EMBL" id="EEC70572.1"/>
    </source>
</evidence>
<dbReference type="Proteomes" id="UP000007015">
    <property type="component" value="Chromosome 1"/>
</dbReference>
<protein>
    <submittedName>
        <fullName evidence="2">Uncharacterized protein</fullName>
    </submittedName>
</protein>
<feature type="compositionally biased region" description="Basic and acidic residues" evidence="1">
    <location>
        <begin position="110"/>
        <end position="135"/>
    </location>
</feature>
<reference evidence="2 3" key="1">
    <citation type="journal article" date="2005" name="PLoS Biol.">
        <title>The genomes of Oryza sativa: a history of duplications.</title>
        <authorList>
            <person name="Yu J."/>
            <person name="Wang J."/>
            <person name="Lin W."/>
            <person name="Li S."/>
            <person name="Li H."/>
            <person name="Zhou J."/>
            <person name="Ni P."/>
            <person name="Dong W."/>
            <person name="Hu S."/>
            <person name="Zeng C."/>
            <person name="Zhang J."/>
            <person name="Zhang Y."/>
            <person name="Li R."/>
            <person name="Xu Z."/>
            <person name="Li S."/>
            <person name="Li X."/>
            <person name="Zheng H."/>
            <person name="Cong L."/>
            <person name="Lin L."/>
            <person name="Yin J."/>
            <person name="Geng J."/>
            <person name="Li G."/>
            <person name="Shi J."/>
            <person name="Liu J."/>
            <person name="Lv H."/>
            <person name="Li J."/>
            <person name="Wang J."/>
            <person name="Deng Y."/>
            <person name="Ran L."/>
            <person name="Shi X."/>
            <person name="Wang X."/>
            <person name="Wu Q."/>
            <person name="Li C."/>
            <person name="Ren X."/>
            <person name="Wang J."/>
            <person name="Wang X."/>
            <person name="Li D."/>
            <person name="Liu D."/>
            <person name="Zhang X."/>
            <person name="Ji Z."/>
            <person name="Zhao W."/>
            <person name="Sun Y."/>
            <person name="Zhang Z."/>
            <person name="Bao J."/>
            <person name="Han Y."/>
            <person name="Dong L."/>
            <person name="Ji J."/>
            <person name="Chen P."/>
            <person name="Wu S."/>
            <person name="Liu J."/>
            <person name="Xiao Y."/>
            <person name="Bu D."/>
            <person name="Tan J."/>
            <person name="Yang L."/>
            <person name="Ye C."/>
            <person name="Zhang J."/>
            <person name="Xu J."/>
            <person name="Zhou Y."/>
            <person name="Yu Y."/>
            <person name="Zhang B."/>
            <person name="Zhuang S."/>
            <person name="Wei H."/>
            <person name="Liu B."/>
            <person name="Lei M."/>
            <person name="Yu H."/>
            <person name="Li Y."/>
            <person name="Xu H."/>
            <person name="Wei S."/>
            <person name="He X."/>
            <person name="Fang L."/>
            <person name="Zhang Z."/>
            <person name="Zhang Y."/>
            <person name="Huang X."/>
            <person name="Su Z."/>
            <person name="Tong W."/>
            <person name="Li J."/>
            <person name="Tong Z."/>
            <person name="Li S."/>
            <person name="Ye J."/>
            <person name="Wang L."/>
            <person name="Fang L."/>
            <person name="Lei T."/>
            <person name="Chen C."/>
            <person name="Chen H."/>
            <person name="Xu Z."/>
            <person name="Li H."/>
            <person name="Huang H."/>
            <person name="Zhang F."/>
            <person name="Xu H."/>
            <person name="Li N."/>
            <person name="Zhao C."/>
            <person name="Li S."/>
            <person name="Dong L."/>
            <person name="Huang Y."/>
            <person name="Li L."/>
            <person name="Xi Y."/>
            <person name="Qi Q."/>
            <person name="Li W."/>
            <person name="Zhang B."/>
            <person name="Hu W."/>
            <person name="Zhang Y."/>
            <person name="Tian X."/>
            <person name="Jiao Y."/>
            <person name="Liang X."/>
            <person name="Jin J."/>
            <person name="Gao L."/>
            <person name="Zheng W."/>
            <person name="Hao B."/>
            <person name="Liu S."/>
            <person name="Wang W."/>
            <person name="Yuan L."/>
            <person name="Cao M."/>
            <person name="McDermott J."/>
            <person name="Samudrala R."/>
            <person name="Wang J."/>
            <person name="Wong G.K."/>
            <person name="Yang H."/>
        </authorList>
    </citation>
    <scope>NUCLEOTIDE SEQUENCE [LARGE SCALE GENOMIC DNA]</scope>
    <source>
        <strain evidence="3">cv. 93-11</strain>
    </source>
</reference>
<evidence type="ECO:0000313" key="3">
    <source>
        <dbReference type="Proteomes" id="UP000007015"/>
    </source>
</evidence>
<proteinExistence type="predicted"/>
<evidence type="ECO:0000256" key="1">
    <source>
        <dbReference type="SAM" id="MobiDB-lite"/>
    </source>
</evidence>
<accession>B8A7H2</accession>